<comment type="caution">
    <text evidence="1">The sequence shown here is derived from an EMBL/GenBank/DDBJ whole genome shotgun (WGS) entry which is preliminary data.</text>
</comment>
<accession>A0AAE3UE18</accession>
<dbReference type="Proteomes" id="UP001241110">
    <property type="component" value="Unassembled WGS sequence"/>
</dbReference>
<dbReference type="RefSeq" id="WP_313989878.1">
    <property type="nucleotide sequence ID" value="NZ_JASJOS010000036.1"/>
</dbReference>
<gene>
    <name evidence="1" type="ORF">QNI16_38070</name>
</gene>
<reference evidence="1" key="1">
    <citation type="submission" date="2023-05" db="EMBL/GenBank/DDBJ databases">
        <authorList>
            <person name="Zhang X."/>
        </authorList>
    </citation>
    <scope>NUCLEOTIDE SEQUENCE</scope>
    <source>
        <strain evidence="1">YF14B1</strain>
    </source>
</reference>
<dbReference type="AlphaFoldDB" id="A0AAE3UE18"/>
<proteinExistence type="predicted"/>
<organism evidence="1 2">
    <name type="scientific">Xanthocytophaga flava</name>
    <dbReference type="NCBI Taxonomy" id="3048013"/>
    <lineage>
        <taxon>Bacteria</taxon>
        <taxon>Pseudomonadati</taxon>
        <taxon>Bacteroidota</taxon>
        <taxon>Cytophagia</taxon>
        <taxon>Cytophagales</taxon>
        <taxon>Rhodocytophagaceae</taxon>
        <taxon>Xanthocytophaga</taxon>
    </lineage>
</organism>
<evidence type="ECO:0000313" key="1">
    <source>
        <dbReference type="EMBL" id="MDJ1486349.1"/>
    </source>
</evidence>
<evidence type="ECO:0000313" key="2">
    <source>
        <dbReference type="Proteomes" id="UP001241110"/>
    </source>
</evidence>
<name>A0AAE3UE18_9BACT</name>
<dbReference type="EMBL" id="JASJOS010000036">
    <property type="protein sequence ID" value="MDJ1486349.1"/>
    <property type="molecule type" value="Genomic_DNA"/>
</dbReference>
<sequence length="78" mass="8908">MDIQKDLGANYSSPTEFECHVFFLNKGKIIYEQTGPVIPNEPLEGVVFSTNQKKLKISRADTKFKVIKRGNAFFLEKI</sequence>
<protein>
    <submittedName>
        <fullName evidence="1">Uncharacterized protein</fullName>
    </submittedName>
</protein>